<evidence type="ECO:0000256" key="2">
    <source>
        <dbReference type="ARBA" id="ARBA00004123"/>
    </source>
</evidence>
<feature type="coiled-coil region" evidence="21">
    <location>
        <begin position="475"/>
        <end position="502"/>
    </location>
</feature>
<evidence type="ECO:0000256" key="22">
    <source>
        <dbReference type="SAM" id="MobiDB-lite"/>
    </source>
</evidence>
<dbReference type="OrthoDB" id="30774at2759"/>
<dbReference type="InterPro" id="IPR026951">
    <property type="entry name" value="PPIL2_U-box_dom"/>
</dbReference>
<dbReference type="InterPro" id="IPR013083">
    <property type="entry name" value="Znf_RING/FYVE/PHD"/>
</dbReference>
<comment type="subcellular location">
    <subcellularLocation>
        <location evidence="2">Nucleus</location>
    </subcellularLocation>
</comment>
<comment type="similarity">
    <text evidence="4">Belongs to the cyclophilin-type PPIase family. PPIL2 subfamily.</text>
</comment>
<name>A0A7R8ZLN8_9CRUS</name>
<dbReference type="SUPFAM" id="SSF57850">
    <property type="entry name" value="RING/U-box"/>
    <property type="match status" value="1"/>
</dbReference>
<dbReference type="GO" id="GO:0006457">
    <property type="term" value="P:protein folding"/>
    <property type="evidence" value="ECO:0007669"/>
    <property type="project" value="InterPro"/>
</dbReference>
<dbReference type="InterPro" id="IPR029000">
    <property type="entry name" value="Cyclophilin-like_dom_sf"/>
</dbReference>
<dbReference type="PROSITE" id="PS00170">
    <property type="entry name" value="CSA_PPIASE_1"/>
    <property type="match status" value="1"/>
</dbReference>
<keyword evidence="10" id="KW-0833">Ubl conjugation pathway</keyword>
<dbReference type="PROSITE" id="PS50072">
    <property type="entry name" value="CSA_PPIASE_2"/>
    <property type="match status" value="1"/>
</dbReference>
<comment type="function">
    <text evidence="16">Has a ubiquitin-protein ligase activity acting as an E3 ubiquitin protein ligase or as an ubiquitin-ubiquitin ligase promoting elongation of ubiquitin chains on substrates. By mediating 'Lys-48'-linked polyubiquitination of proteins could target them for proteasomal degradation. May also function as a chaperone, playing a role in transport to the cell membrane of BSG/Basigin for instance. Probable inactive PPIase with no peptidyl-prolyl cis-trans isomerase activity. As a component of the minor spliceosome, involved in the splicing of U12-type introns in pre-mRNAs.</text>
</comment>
<dbReference type="Pfam" id="PF04641">
    <property type="entry name" value="Rtf2"/>
    <property type="match status" value="1"/>
</dbReference>
<protein>
    <recommendedName>
        <fullName evidence="18">RING-type E3 ubiquitin-protein ligase PPIL2</fullName>
        <ecNumber evidence="5">2.3.2.27</ecNumber>
    </recommendedName>
    <alternativeName>
        <fullName evidence="20">CYC4</fullName>
    </alternativeName>
    <alternativeName>
        <fullName evidence="19">Probable inactive peptidyl-prolyl cis-trans isomerase-like 2</fullName>
    </alternativeName>
</protein>
<evidence type="ECO:0000256" key="18">
    <source>
        <dbReference type="ARBA" id="ARBA00073734"/>
    </source>
</evidence>
<feature type="region of interest" description="Disordered" evidence="22">
    <location>
        <begin position="617"/>
        <end position="664"/>
    </location>
</feature>
<dbReference type="GO" id="GO:0071013">
    <property type="term" value="C:catalytic step 2 spliceosome"/>
    <property type="evidence" value="ECO:0007669"/>
    <property type="project" value="TreeGrafter"/>
</dbReference>
<evidence type="ECO:0000256" key="9">
    <source>
        <dbReference type="ARBA" id="ARBA00022728"/>
    </source>
</evidence>
<dbReference type="Gene3D" id="2.40.100.10">
    <property type="entry name" value="Cyclophilin-like"/>
    <property type="match status" value="1"/>
</dbReference>
<dbReference type="GO" id="GO:0008380">
    <property type="term" value="P:RNA splicing"/>
    <property type="evidence" value="ECO:0007669"/>
    <property type="project" value="UniProtKB-KW"/>
</dbReference>
<evidence type="ECO:0000256" key="12">
    <source>
        <dbReference type="ARBA" id="ARBA00022990"/>
    </source>
</evidence>
<comment type="subunit">
    <text evidence="17">Component of the minor spliceosome, which splices U12-type introns. Within this complex, interacts with PRPF8/PRP8, EFTUD2/SNU114 and PLRG1. Interacts with isoform 2 of BSG. Interacts (via the PPIase cyclophilin-type domain) with CRNKL1; they may form a trimeric complex with HSP90.</text>
</comment>
<keyword evidence="6" id="KW-1017">Isopeptide bond</keyword>
<evidence type="ECO:0000256" key="21">
    <source>
        <dbReference type="SAM" id="Coils"/>
    </source>
</evidence>
<dbReference type="FunFam" id="2.40.100.10:FF:000018">
    <property type="entry name" value="Peptidyl-prolyl cis-trans isomerase-like 2"/>
    <property type="match status" value="1"/>
</dbReference>
<dbReference type="CDD" id="cd16663">
    <property type="entry name" value="RING-Ubox_PPIL2"/>
    <property type="match status" value="1"/>
</dbReference>
<dbReference type="PROSITE" id="PS51698">
    <property type="entry name" value="U_BOX"/>
    <property type="match status" value="1"/>
</dbReference>
<dbReference type="InterPro" id="IPR002130">
    <property type="entry name" value="Cyclophilin-type_PPIase_dom"/>
</dbReference>
<dbReference type="PANTHER" id="PTHR45625">
    <property type="entry name" value="PEPTIDYL-PROLYL CIS-TRANS ISOMERASE-RELATED"/>
    <property type="match status" value="1"/>
</dbReference>
<sequence>MGKKQHQKDKLYLTTKEWTEQYGGHKQTKKTSEERLAFGNCALSLVPWKTPLCDQEGHIYDLMAIVPFLRKYKVNPVTGKPLSFKQLTRLNFQKGASGAYHCPVLYKAFANHSHIVAIKTTGNVFSYEAVQQLNWKTGNLKDLLTDEPFTKSDIITLQDPANPEKFFLKGFHHIKNNLRVSDDDGQGSSTLNKVGKATQEILATLEKEYKPSPILSSMTKEAADLKRLDERKKLDHLNRATVSTGRMGAAFTSTALEPVYEQEAAMLDESVVLYARIKKKGYLRLLTSHGPLNLELYCDQVKKTCHNFLTLCKRGYYNNSTFHRSIKNFMIQGGDPTGTGTGGESMFGPGKPIEDEIKPNLSHKGRGILSMANTGKKDSNTSQFFITYRSCTQLDGKHTIFGRVVGGMETLTEMEKVPTDSNDKPTTEIKILRTQIFVDPFQEAEDAVKDHPQIILKFSCYKTNTRLFVIHSFQIASDRTAKQDAEEAAAEAKKNKKISTEKKKKFREGIGKYIDPDALKISPSDEADRSGPAQKKKKVATGFGDFSSWNVLNRASGRAEWEESHQPPMLRGSSVERDSIAERLAVCIEGRYEFSSTTKGELPVEGRLEGGIRLLSNSQKVLTGEEEQEGSRGSSSWKKRTRKGKKESDCDDSSDSDPEQEKRLREAAVTVDWVVQKKGVYGV</sequence>
<evidence type="ECO:0000256" key="11">
    <source>
        <dbReference type="ARBA" id="ARBA00022843"/>
    </source>
</evidence>
<accession>A0A7R8ZLN8</accession>
<dbReference type="Pfam" id="PF00160">
    <property type="entry name" value="Pro_isomerase"/>
    <property type="match status" value="1"/>
</dbReference>
<dbReference type="FunFam" id="3.30.40.10:FF:000079">
    <property type="entry name" value="Peptidyl-prolyl cis-trans isomerase 2"/>
    <property type="match status" value="1"/>
</dbReference>
<dbReference type="InterPro" id="IPR003613">
    <property type="entry name" value="Ubox_domain"/>
</dbReference>
<evidence type="ECO:0000256" key="15">
    <source>
        <dbReference type="ARBA" id="ARBA00023242"/>
    </source>
</evidence>
<keyword evidence="9" id="KW-0747">Spliceosome</keyword>
<evidence type="ECO:0000256" key="10">
    <source>
        <dbReference type="ARBA" id="ARBA00022786"/>
    </source>
</evidence>
<keyword evidence="12" id="KW-0007">Acetylation</keyword>
<evidence type="ECO:0000256" key="7">
    <source>
        <dbReference type="ARBA" id="ARBA00022664"/>
    </source>
</evidence>
<proteinExistence type="inferred from homology"/>
<dbReference type="EC" id="2.3.2.27" evidence="5"/>
<evidence type="ECO:0000256" key="3">
    <source>
        <dbReference type="ARBA" id="ARBA00004906"/>
    </source>
</evidence>
<evidence type="ECO:0000256" key="19">
    <source>
        <dbReference type="ARBA" id="ARBA00078275"/>
    </source>
</evidence>
<reference evidence="23" key="1">
    <citation type="submission" date="2020-11" db="EMBL/GenBank/DDBJ databases">
        <authorList>
            <person name="Tran Van P."/>
        </authorList>
    </citation>
    <scope>NUCLEOTIDE SEQUENCE</scope>
</reference>
<evidence type="ECO:0000256" key="14">
    <source>
        <dbReference type="ARBA" id="ARBA00023187"/>
    </source>
</evidence>
<evidence type="ECO:0000256" key="20">
    <source>
        <dbReference type="ARBA" id="ARBA00079124"/>
    </source>
</evidence>
<keyword evidence="7" id="KW-0507">mRNA processing</keyword>
<dbReference type="SUPFAM" id="SSF50891">
    <property type="entry name" value="Cyclophilin-like"/>
    <property type="match status" value="1"/>
</dbReference>
<evidence type="ECO:0000256" key="6">
    <source>
        <dbReference type="ARBA" id="ARBA00022499"/>
    </source>
</evidence>
<dbReference type="GO" id="GO:0003755">
    <property type="term" value="F:peptidyl-prolyl cis-trans isomerase activity"/>
    <property type="evidence" value="ECO:0007669"/>
    <property type="project" value="InterPro"/>
</dbReference>
<keyword evidence="13 21" id="KW-0175">Coiled coil</keyword>
<evidence type="ECO:0000256" key="17">
    <source>
        <dbReference type="ARBA" id="ARBA00061807"/>
    </source>
</evidence>
<dbReference type="AlphaFoldDB" id="A0A7R8ZLN8"/>
<evidence type="ECO:0000256" key="4">
    <source>
        <dbReference type="ARBA" id="ARBA00007930"/>
    </source>
</evidence>
<dbReference type="PANTHER" id="PTHR45625:SF1">
    <property type="entry name" value="RING-TYPE E3 UBIQUITIN-PROTEIN LIGASE PPIL2"/>
    <property type="match status" value="1"/>
</dbReference>
<dbReference type="SMART" id="SM00504">
    <property type="entry name" value="Ubox"/>
    <property type="match status" value="1"/>
</dbReference>
<evidence type="ECO:0000256" key="16">
    <source>
        <dbReference type="ARBA" id="ARBA00059251"/>
    </source>
</evidence>
<keyword evidence="14" id="KW-0508">mRNA splicing</keyword>
<dbReference type="InterPro" id="IPR044666">
    <property type="entry name" value="Cyclophilin_A-like"/>
</dbReference>
<dbReference type="GO" id="GO:0000209">
    <property type="term" value="P:protein polyubiquitination"/>
    <property type="evidence" value="ECO:0007669"/>
    <property type="project" value="TreeGrafter"/>
</dbReference>
<evidence type="ECO:0000256" key="8">
    <source>
        <dbReference type="ARBA" id="ARBA00022679"/>
    </source>
</evidence>
<dbReference type="PRINTS" id="PR00153">
    <property type="entry name" value="CSAPPISMRASE"/>
</dbReference>
<evidence type="ECO:0000256" key="1">
    <source>
        <dbReference type="ARBA" id="ARBA00000900"/>
    </source>
</evidence>
<keyword evidence="15" id="KW-0539">Nucleus</keyword>
<keyword evidence="8" id="KW-0808">Transferase</keyword>
<dbReference type="Gene3D" id="3.30.40.10">
    <property type="entry name" value="Zinc/RING finger domain, C3HC4 (zinc finger)"/>
    <property type="match status" value="1"/>
</dbReference>
<feature type="compositionally biased region" description="Acidic residues" evidence="22">
    <location>
        <begin position="649"/>
        <end position="658"/>
    </location>
</feature>
<keyword evidence="11" id="KW-0832">Ubl conjugation</keyword>
<comment type="catalytic activity">
    <reaction evidence="1">
        <text>S-ubiquitinyl-[E2 ubiquitin-conjugating enzyme]-L-cysteine + [acceptor protein]-L-lysine = [E2 ubiquitin-conjugating enzyme]-L-cysteine + N(6)-ubiquitinyl-[acceptor protein]-L-lysine.</text>
        <dbReference type="EC" id="2.3.2.27"/>
    </reaction>
</comment>
<dbReference type="InterPro" id="IPR020892">
    <property type="entry name" value="Cyclophilin-type_PPIase_CS"/>
</dbReference>
<comment type="pathway">
    <text evidence="3">Protein modification; protein ubiquitination.</text>
</comment>
<evidence type="ECO:0000256" key="13">
    <source>
        <dbReference type="ARBA" id="ARBA00023054"/>
    </source>
</evidence>
<evidence type="ECO:0000313" key="23">
    <source>
        <dbReference type="EMBL" id="CAD7223939.1"/>
    </source>
</evidence>
<dbReference type="GO" id="GO:0006397">
    <property type="term" value="P:mRNA processing"/>
    <property type="evidence" value="ECO:0007669"/>
    <property type="project" value="UniProtKB-KW"/>
</dbReference>
<organism evidence="23">
    <name type="scientific">Cyprideis torosa</name>
    <dbReference type="NCBI Taxonomy" id="163714"/>
    <lineage>
        <taxon>Eukaryota</taxon>
        <taxon>Metazoa</taxon>
        <taxon>Ecdysozoa</taxon>
        <taxon>Arthropoda</taxon>
        <taxon>Crustacea</taxon>
        <taxon>Oligostraca</taxon>
        <taxon>Ostracoda</taxon>
        <taxon>Podocopa</taxon>
        <taxon>Podocopida</taxon>
        <taxon>Cytherocopina</taxon>
        <taxon>Cytheroidea</taxon>
        <taxon>Cytherideidae</taxon>
        <taxon>Cyprideis</taxon>
    </lineage>
</organism>
<feature type="region of interest" description="Disordered" evidence="22">
    <location>
        <begin position="517"/>
        <end position="539"/>
    </location>
</feature>
<dbReference type="GO" id="GO:0061630">
    <property type="term" value="F:ubiquitin protein ligase activity"/>
    <property type="evidence" value="ECO:0007669"/>
    <property type="project" value="UniProtKB-EC"/>
</dbReference>
<evidence type="ECO:0000256" key="5">
    <source>
        <dbReference type="ARBA" id="ARBA00012483"/>
    </source>
</evidence>
<gene>
    <name evidence="23" type="ORF">CTOB1V02_LOCUS1911</name>
</gene>
<dbReference type="EMBL" id="OB660277">
    <property type="protein sequence ID" value="CAD7223939.1"/>
    <property type="molecule type" value="Genomic_DNA"/>
</dbReference>